<name>A0AAV6Z567_ENGPU</name>
<evidence type="ECO:0000313" key="3">
    <source>
        <dbReference type="Proteomes" id="UP000824782"/>
    </source>
</evidence>
<dbReference type="PANTHER" id="PTHR43899:SF10">
    <property type="entry name" value="20BETA-HYDROXYSTEROID DEHYDROGENASE TYPE 2"/>
    <property type="match status" value="1"/>
</dbReference>
<dbReference type="EMBL" id="WNYA01003268">
    <property type="protein sequence ID" value="KAG8543528.1"/>
    <property type="molecule type" value="Genomic_DNA"/>
</dbReference>
<feature type="non-terminal residue" evidence="2">
    <location>
        <position position="1"/>
    </location>
</feature>
<accession>A0AAV6Z567</accession>
<dbReference type="InterPro" id="IPR051019">
    <property type="entry name" value="VLCFA-Steroid_DH"/>
</dbReference>
<keyword evidence="3" id="KW-1185">Reference proteome</keyword>
<evidence type="ECO:0000313" key="2">
    <source>
        <dbReference type="EMBL" id="KAG8543528.1"/>
    </source>
</evidence>
<gene>
    <name evidence="2" type="ORF">GDO81_024428</name>
</gene>
<comment type="caution">
    <text evidence="2">The sequence shown here is derived from an EMBL/GenBank/DDBJ whole genome shotgun (WGS) entry which is preliminary data.</text>
</comment>
<keyword evidence="1" id="KW-0560">Oxidoreductase</keyword>
<sequence>VFMDFFSRSLHREYKSDGITVQSVLPHLVSTNMTHRPKTNIVVKTSDDFVQEALDMVGYTTRTNGCLSHCVQSYILDHILTDTFMNSRICVFIAGCAAVLMFKIMKLQ</sequence>
<dbReference type="Gene3D" id="3.40.50.720">
    <property type="entry name" value="NAD(P)-binding Rossmann-like Domain"/>
    <property type="match status" value="1"/>
</dbReference>
<dbReference type="Proteomes" id="UP000824782">
    <property type="component" value="Unassembled WGS sequence"/>
</dbReference>
<organism evidence="2 3">
    <name type="scientific">Engystomops pustulosus</name>
    <name type="common">Tungara frog</name>
    <name type="synonym">Physalaemus pustulosus</name>
    <dbReference type="NCBI Taxonomy" id="76066"/>
    <lineage>
        <taxon>Eukaryota</taxon>
        <taxon>Metazoa</taxon>
        <taxon>Chordata</taxon>
        <taxon>Craniata</taxon>
        <taxon>Vertebrata</taxon>
        <taxon>Euteleostomi</taxon>
        <taxon>Amphibia</taxon>
        <taxon>Batrachia</taxon>
        <taxon>Anura</taxon>
        <taxon>Neobatrachia</taxon>
        <taxon>Hyloidea</taxon>
        <taxon>Leptodactylidae</taxon>
        <taxon>Leiuperinae</taxon>
        <taxon>Engystomops</taxon>
    </lineage>
</organism>
<dbReference type="GO" id="GO:0016491">
    <property type="term" value="F:oxidoreductase activity"/>
    <property type="evidence" value="ECO:0007669"/>
    <property type="project" value="UniProtKB-KW"/>
</dbReference>
<reference evidence="2" key="1">
    <citation type="thesis" date="2020" institute="ProQuest LLC" country="789 East Eisenhower Parkway, Ann Arbor, MI, USA">
        <title>Comparative Genomics and Chromosome Evolution.</title>
        <authorList>
            <person name="Mudd A.B."/>
        </authorList>
    </citation>
    <scope>NUCLEOTIDE SEQUENCE</scope>
    <source>
        <strain evidence="2">237g6f4</strain>
        <tissue evidence="2">Blood</tissue>
    </source>
</reference>
<dbReference type="SUPFAM" id="SSF51735">
    <property type="entry name" value="NAD(P)-binding Rossmann-fold domains"/>
    <property type="match status" value="1"/>
</dbReference>
<evidence type="ECO:0000256" key="1">
    <source>
        <dbReference type="ARBA" id="ARBA00023002"/>
    </source>
</evidence>
<protein>
    <submittedName>
        <fullName evidence="2">Uncharacterized protein</fullName>
    </submittedName>
</protein>
<proteinExistence type="predicted"/>
<dbReference type="AlphaFoldDB" id="A0AAV6Z567"/>
<dbReference type="GO" id="GO:0005783">
    <property type="term" value="C:endoplasmic reticulum"/>
    <property type="evidence" value="ECO:0007669"/>
    <property type="project" value="TreeGrafter"/>
</dbReference>
<dbReference type="PANTHER" id="PTHR43899">
    <property type="entry name" value="RH59310P"/>
    <property type="match status" value="1"/>
</dbReference>
<dbReference type="InterPro" id="IPR036291">
    <property type="entry name" value="NAD(P)-bd_dom_sf"/>
</dbReference>